<feature type="region of interest" description="Disordered" evidence="1">
    <location>
        <begin position="1"/>
        <end position="21"/>
    </location>
</feature>
<evidence type="ECO:0000313" key="3">
    <source>
        <dbReference type="Proteomes" id="UP000054937"/>
    </source>
</evidence>
<proteinExistence type="predicted"/>
<name>A0A0V0QK95_PSEPJ</name>
<evidence type="ECO:0000313" key="2">
    <source>
        <dbReference type="EMBL" id="KRX02631.1"/>
    </source>
</evidence>
<comment type="caution">
    <text evidence="2">The sequence shown here is derived from an EMBL/GenBank/DDBJ whole genome shotgun (WGS) entry which is preliminary data.</text>
</comment>
<sequence>MQDSNNEQLQADKNINQINQKVKQINEKKKQHKGEVGEKSCSQNHNNLQIGYDVITDQTKKNVWNKKLTIPRSQNTSRKKENSTRTQSREQQFKSKDNKSSQEYQLVKRKEQSMENPIKQTRQRNRNELQPRYSSSQQQNQQQQQQQQQLQLGQGKNRVKATSIHYQKKKYSTLANLNLIRESLAENSEQQIHLQKQSNQNQKQ</sequence>
<dbReference type="InParanoid" id="A0A0V0QK95"/>
<keyword evidence="3" id="KW-1185">Reference proteome</keyword>
<dbReference type="AlphaFoldDB" id="A0A0V0QK95"/>
<feature type="compositionally biased region" description="Basic and acidic residues" evidence="1">
    <location>
        <begin position="78"/>
        <end position="113"/>
    </location>
</feature>
<accession>A0A0V0QK95</accession>
<dbReference type="EMBL" id="LDAU01000154">
    <property type="protein sequence ID" value="KRX02631.1"/>
    <property type="molecule type" value="Genomic_DNA"/>
</dbReference>
<protein>
    <submittedName>
        <fullName evidence="2">Uncharacterized protein</fullName>
    </submittedName>
</protein>
<feature type="compositionally biased region" description="Low complexity" evidence="1">
    <location>
        <begin position="137"/>
        <end position="155"/>
    </location>
</feature>
<evidence type="ECO:0000256" key="1">
    <source>
        <dbReference type="SAM" id="MobiDB-lite"/>
    </source>
</evidence>
<gene>
    <name evidence="2" type="ORF">PPERSA_11971</name>
</gene>
<dbReference type="Proteomes" id="UP000054937">
    <property type="component" value="Unassembled WGS sequence"/>
</dbReference>
<organism evidence="2 3">
    <name type="scientific">Pseudocohnilembus persalinus</name>
    <name type="common">Ciliate</name>
    <dbReference type="NCBI Taxonomy" id="266149"/>
    <lineage>
        <taxon>Eukaryota</taxon>
        <taxon>Sar</taxon>
        <taxon>Alveolata</taxon>
        <taxon>Ciliophora</taxon>
        <taxon>Intramacronucleata</taxon>
        <taxon>Oligohymenophorea</taxon>
        <taxon>Scuticociliatia</taxon>
        <taxon>Philasterida</taxon>
        <taxon>Pseudocohnilembidae</taxon>
        <taxon>Pseudocohnilembus</taxon>
    </lineage>
</organism>
<reference evidence="2 3" key="1">
    <citation type="journal article" date="2015" name="Sci. Rep.">
        <title>Genome of the facultative scuticociliatosis pathogen Pseudocohnilembus persalinus provides insight into its virulence through horizontal gene transfer.</title>
        <authorList>
            <person name="Xiong J."/>
            <person name="Wang G."/>
            <person name="Cheng J."/>
            <person name="Tian M."/>
            <person name="Pan X."/>
            <person name="Warren A."/>
            <person name="Jiang C."/>
            <person name="Yuan D."/>
            <person name="Miao W."/>
        </authorList>
    </citation>
    <scope>NUCLEOTIDE SEQUENCE [LARGE SCALE GENOMIC DNA]</scope>
    <source>
        <strain evidence="2">36N120E</strain>
    </source>
</reference>
<feature type="region of interest" description="Disordered" evidence="1">
    <location>
        <begin position="65"/>
        <end position="156"/>
    </location>
</feature>